<dbReference type="Gene3D" id="3.20.20.210">
    <property type="match status" value="1"/>
</dbReference>
<evidence type="ECO:0000313" key="1">
    <source>
        <dbReference type="EMBL" id="KKL16281.1"/>
    </source>
</evidence>
<reference evidence="1" key="1">
    <citation type="journal article" date="2015" name="Nature">
        <title>Complex archaea that bridge the gap between prokaryotes and eukaryotes.</title>
        <authorList>
            <person name="Spang A."/>
            <person name="Saw J.H."/>
            <person name="Jorgensen S.L."/>
            <person name="Zaremba-Niedzwiedzka K."/>
            <person name="Martijn J."/>
            <person name="Lind A.E."/>
            <person name="van Eijk R."/>
            <person name="Schleper C."/>
            <person name="Guy L."/>
            <person name="Ettema T.J."/>
        </authorList>
    </citation>
    <scope>NUCLEOTIDE SEQUENCE</scope>
</reference>
<feature type="non-terminal residue" evidence="1">
    <location>
        <position position="292"/>
    </location>
</feature>
<proteinExistence type="predicted"/>
<organism evidence="1">
    <name type="scientific">marine sediment metagenome</name>
    <dbReference type="NCBI Taxonomy" id="412755"/>
    <lineage>
        <taxon>unclassified sequences</taxon>
        <taxon>metagenomes</taxon>
        <taxon>ecological metagenomes</taxon>
    </lineage>
</organism>
<dbReference type="SUPFAM" id="SSF51726">
    <property type="entry name" value="UROD/MetE-like"/>
    <property type="match status" value="1"/>
</dbReference>
<protein>
    <submittedName>
        <fullName evidence="1">Uncharacterized protein</fullName>
    </submittedName>
</protein>
<accession>A0A0F9DES6</accession>
<dbReference type="AlphaFoldDB" id="A0A0F9DES6"/>
<gene>
    <name evidence="1" type="ORF">LCGC14_2497170</name>
</gene>
<comment type="caution">
    <text evidence="1">The sequence shown here is derived from an EMBL/GenBank/DDBJ whole genome shotgun (WGS) entry which is preliminary data.</text>
</comment>
<dbReference type="InterPro" id="IPR038071">
    <property type="entry name" value="UROD/MetE-like_sf"/>
</dbReference>
<dbReference type="EMBL" id="LAZR01039725">
    <property type="protein sequence ID" value="KKL16281.1"/>
    <property type="molecule type" value="Genomic_DNA"/>
</dbReference>
<sequence length="292" mass="33319">MVFTTVVGSWPLSNTNENMVKIFNDLINVGIDYPCYPQLVSMINQFLSPFSKSIVQLEEVENKFFLYEDFKIPETPLAMQYGEFISTFLKEHPQLKEKIKGTKACLTGPFTLTFDVLLKQNLAKNLKPIIFKEPRAVMVDWLVDKFAEMMKQIGAAYNDLGIDIISMDEPILGLLVGRKPLFHSEDFFIKTINKAVSGIKNLSSIHVCGVISPKLRDILLNTNVNIIDLEFSANEDNFRVFEKKHLLESDKLLAMGTIKSNFPPESNKQLDDYIEDVDFLKKFIQRGIDSYG</sequence>
<name>A0A0F9DES6_9ZZZZ</name>